<dbReference type="Proteomes" id="UP000261420">
    <property type="component" value="Unplaced"/>
</dbReference>
<name>A0A3B4UPK3_SERDU</name>
<accession>A0A3B4UPK3</accession>
<evidence type="ECO:0000313" key="1">
    <source>
        <dbReference type="Ensembl" id="ENSSDUP00000020601.1"/>
    </source>
</evidence>
<dbReference type="Ensembl" id="ENSSDUT00000020976.1">
    <property type="protein sequence ID" value="ENSSDUP00000020601.1"/>
    <property type="gene ID" value="ENSSDUG00000015002.1"/>
</dbReference>
<sequence length="106" mass="12013">MDVNCNLTGWRRCSSSSMACKPASPRPKSNFIIRGDQFELKHGHTGTQTAALTPSHTLPHSHTVSYCCGLRRLNCIHNQNFISCRSNTHRHRKTCMKDTNVRFSLI</sequence>
<reference evidence="1" key="1">
    <citation type="submission" date="2025-08" db="UniProtKB">
        <authorList>
            <consortium name="Ensembl"/>
        </authorList>
    </citation>
    <scope>IDENTIFICATION</scope>
</reference>
<dbReference type="AlphaFoldDB" id="A0A3B4UPK3"/>
<reference evidence="1" key="2">
    <citation type="submission" date="2025-09" db="UniProtKB">
        <authorList>
            <consortium name="Ensembl"/>
        </authorList>
    </citation>
    <scope>IDENTIFICATION</scope>
</reference>
<protein>
    <submittedName>
        <fullName evidence="1">Uncharacterized protein</fullName>
    </submittedName>
</protein>
<evidence type="ECO:0000313" key="2">
    <source>
        <dbReference type="Proteomes" id="UP000261420"/>
    </source>
</evidence>
<organism evidence="1 2">
    <name type="scientific">Seriola dumerili</name>
    <name type="common">Greater amberjack</name>
    <name type="synonym">Caranx dumerili</name>
    <dbReference type="NCBI Taxonomy" id="41447"/>
    <lineage>
        <taxon>Eukaryota</taxon>
        <taxon>Metazoa</taxon>
        <taxon>Chordata</taxon>
        <taxon>Craniata</taxon>
        <taxon>Vertebrata</taxon>
        <taxon>Euteleostomi</taxon>
        <taxon>Actinopterygii</taxon>
        <taxon>Neopterygii</taxon>
        <taxon>Teleostei</taxon>
        <taxon>Neoteleostei</taxon>
        <taxon>Acanthomorphata</taxon>
        <taxon>Carangaria</taxon>
        <taxon>Carangiformes</taxon>
        <taxon>Carangidae</taxon>
        <taxon>Seriola</taxon>
    </lineage>
</organism>
<keyword evidence="2" id="KW-1185">Reference proteome</keyword>
<proteinExistence type="predicted"/>